<gene>
    <name evidence="2" type="ORF">VFH_U093360</name>
</gene>
<name>A0AAV0YGA3_VICFA</name>
<dbReference type="AlphaFoldDB" id="A0AAV0YGA3"/>
<evidence type="ECO:0000256" key="1">
    <source>
        <dbReference type="SAM" id="MobiDB-lite"/>
    </source>
</evidence>
<proteinExistence type="predicted"/>
<reference evidence="2 3" key="1">
    <citation type="submission" date="2023-01" db="EMBL/GenBank/DDBJ databases">
        <authorList>
            <person name="Kreplak J."/>
        </authorList>
    </citation>
    <scope>NUCLEOTIDE SEQUENCE [LARGE SCALE GENOMIC DNA]</scope>
</reference>
<dbReference type="Proteomes" id="UP001157006">
    <property type="component" value="Unassembled WGS sequence"/>
</dbReference>
<comment type="caution">
    <text evidence="2">The sequence shown here is derived from an EMBL/GenBank/DDBJ whole genome shotgun (WGS) entry which is preliminary data.</text>
</comment>
<feature type="compositionally biased region" description="Acidic residues" evidence="1">
    <location>
        <begin position="184"/>
        <end position="195"/>
    </location>
</feature>
<accession>A0AAV0YGA3</accession>
<keyword evidence="3" id="KW-1185">Reference proteome</keyword>
<feature type="region of interest" description="Disordered" evidence="1">
    <location>
        <begin position="30"/>
        <end position="56"/>
    </location>
</feature>
<evidence type="ECO:0000313" key="3">
    <source>
        <dbReference type="Proteomes" id="UP001157006"/>
    </source>
</evidence>
<feature type="region of interest" description="Disordered" evidence="1">
    <location>
        <begin position="125"/>
        <end position="195"/>
    </location>
</feature>
<organism evidence="2 3">
    <name type="scientific">Vicia faba</name>
    <name type="common">Broad bean</name>
    <name type="synonym">Faba vulgaris</name>
    <dbReference type="NCBI Taxonomy" id="3906"/>
    <lineage>
        <taxon>Eukaryota</taxon>
        <taxon>Viridiplantae</taxon>
        <taxon>Streptophyta</taxon>
        <taxon>Embryophyta</taxon>
        <taxon>Tracheophyta</taxon>
        <taxon>Spermatophyta</taxon>
        <taxon>Magnoliopsida</taxon>
        <taxon>eudicotyledons</taxon>
        <taxon>Gunneridae</taxon>
        <taxon>Pentapetalae</taxon>
        <taxon>rosids</taxon>
        <taxon>fabids</taxon>
        <taxon>Fabales</taxon>
        <taxon>Fabaceae</taxon>
        <taxon>Papilionoideae</taxon>
        <taxon>50 kb inversion clade</taxon>
        <taxon>NPAAA clade</taxon>
        <taxon>Hologalegina</taxon>
        <taxon>IRL clade</taxon>
        <taxon>Fabeae</taxon>
        <taxon>Vicia</taxon>
    </lineage>
</organism>
<feature type="compositionally biased region" description="Low complexity" evidence="1">
    <location>
        <begin position="125"/>
        <end position="143"/>
    </location>
</feature>
<dbReference type="EMBL" id="CATIWC010002417">
    <property type="protein sequence ID" value="CAI8584804.1"/>
    <property type="molecule type" value="Genomic_DNA"/>
</dbReference>
<protein>
    <submittedName>
        <fullName evidence="2">Uncharacterized protein</fullName>
    </submittedName>
</protein>
<evidence type="ECO:0000313" key="2">
    <source>
        <dbReference type="EMBL" id="CAI8584804.1"/>
    </source>
</evidence>
<sequence length="195" mass="21724">MVIRSKHFGIRVSLSEWRLVASNARVWSEQQQDLRDRGRGRGRASQREGHHQETEFDAFPSIQQVIQPITDTTVIIHVILEPRELPKENIVAPVENSESLHNIDLKANMIEATIPAAVIPEASNSDAAKSDAANPAAAIPEASVPSLSEPAPTDSMHHEEIPGWSLSEVDKMAIDTMQLAQRMEEDDEDYDEEDE</sequence>
<feature type="compositionally biased region" description="Basic and acidic residues" evidence="1">
    <location>
        <begin position="32"/>
        <end position="54"/>
    </location>
</feature>